<feature type="transmembrane region" description="Helical" evidence="6">
    <location>
        <begin position="541"/>
        <end position="560"/>
    </location>
</feature>
<dbReference type="RefSeq" id="XP_017992525.1">
    <property type="nucleotide sequence ID" value="XM_018135569.1"/>
</dbReference>
<evidence type="ECO:0000256" key="4">
    <source>
        <dbReference type="ARBA" id="ARBA00022989"/>
    </source>
</evidence>
<protein>
    <submittedName>
        <fullName evidence="8">Sugar transporter</fullName>
    </submittedName>
</protein>
<sequence>MAGIEEKDKLKEHDKVVALELPRDPENSSLGEMEELRHKHLESAAVDEAYARKVYLCNKIIDEYIGMTRWQWGLLLVAGFGWFLDNAWLQLIAVILPQVNIEFFSDEYASAHKFAANPAWLTFANFSGQLAGALFWGYASDVVGRRLSFNATLLIGGVFSVAAGGARSFAAVAGLAGVACFGFGGALPVDGMLFLEFLPGRYQYLLTLLSVFWSLGQLLTSLIGWGFIVRWNCASHDACAMDRTSQGWLAGNVGWRYLVFTTGAYTLLAFIVRFFIFRIPESPKFYLSKGRDAEAVQAMHEFARMCGKPLPDGMLTVTKLRHIAFEEMAEHEEEPEIESHKSITAYFRYWYHDLKFNFQHTRKVSPWAQLRPLFSNFALGYTTIITWILWLFIGLAYPLFNAFILLYLKSGDSTLSMEYRNYVIVSVCGVPGSLIAAWMVTWPVAGRRGAMAIGTILSGIFLFVFIAAGNSSERQLAFFCVVNFFENIMYGVLYCYTPESFPAPLRGTADGVAATLNRLGGVIAALIKVYTTGGTGAAKSAPLYTSAALFVFSGVLMLTLRVETNARTAM</sequence>
<evidence type="ECO:0000256" key="6">
    <source>
        <dbReference type="SAM" id="Phobius"/>
    </source>
</evidence>
<evidence type="ECO:0000256" key="5">
    <source>
        <dbReference type="ARBA" id="ARBA00023136"/>
    </source>
</evidence>
<evidence type="ECO:0000256" key="1">
    <source>
        <dbReference type="ARBA" id="ARBA00004141"/>
    </source>
</evidence>
<dbReference type="PANTHER" id="PTHR23511">
    <property type="entry name" value="SYNAPTIC VESICLE GLYCOPROTEIN 2"/>
    <property type="match status" value="1"/>
</dbReference>
<dbReference type="Gene3D" id="1.20.1250.20">
    <property type="entry name" value="MFS general substrate transporter like domains"/>
    <property type="match status" value="1"/>
</dbReference>
<dbReference type="InterPro" id="IPR011701">
    <property type="entry name" value="MFS"/>
</dbReference>
<dbReference type="Proteomes" id="UP000037751">
    <property type="component" value="Unassembled WGS sequence"/>
</dbReference>
<proteinExistence type="predicted"/>
<dbReference type="InterPro" id="IPR020846">
    <property type="entry name" value="MFS_dom"/>
</dbReference>
<feature type="transmembrane region" description="Helical" evidence="6">
    <location>
        <begin position="255"/>
        <end position="276"/>
    </location>
</feature>
<dbReference type="EMBL" id="LGAV01000003">
    <property type="protein sequence ID" value="KOS14893.1"/>
    <property type="molecule type" value="Genomic_DNA"/>
</dbReference>
<accession>A0A0M9VPW2</accession>
<dbReference type="GeneID" id="28727444"/>
<name>A0A0M9VPW2_9BASI</name>
<dbReference type="Pfam" id="PF07690">
    <property type="entry name" value="MFS_1"/>
    <property type="match status" value="1"/>
</dbReference>
<keyword evidence="8" id="KW-0762">Sugar transport</keyword>
<keyword evidence="5 6" id="KW-0472">Membrane</keyword>
<feature type="transmembrane region" description="Helical" evidence="6">
    <location>
        <begin position="176"/>
        <end position="198"/>
    </location>
</feature>
<evidence type="ECO:0000313" key="8">
    <source>
        <dbReference type="EMBL" id="KOS14893.1"/>
    </source>
</evidence>
<feature type="transmembrane region" description="Helical" evidence="6">
    <location>
        <begin position="452"/>
        <end position="470"/>
    </location>
</feature>
<dbReference type="AlphaFoldDB" id="A0A0M9VPW2"/>
<keyword evidence="3 6" id="KW-0812">Transmembrane</keyword>
<dbReference type="GO" id="GO:0022857">
    <property type="term" value="F:transmembrane transporter activity"/>
    <property type="evidence" value="ECO:0007669"/>
    <property type="project" value="InterPro"/>
</dbReference>
<evidence type="ECO:0000256" key="3">
    <source>
        <dbReference type="ARBA" id="ARBA00022692"/>
    </source>
</evidence>
<keyword evidence="2" id="KW-0813">Transport</keyword>
<feature type="transmembrane region" description="Helical" evidence="6">
    <location>
        <begin position="419"/>
        <end position="440"/>
    </location>
</feature>
<keyword evidence="9" id="KW-1185">Reference proteome</keyword>
<feature type="transmembrane region" description="Helical" evidence="6">
    <location>
        <begin position="151"/>
        <end position="170"/>
    </location>
</feature>
<dbReference type="SUPFAM" id="SSF103473">
    <property type="entry name" value="MFS general substrate transporter"/>
    <property type="match status" value="1"/>
</dbReference>
<dbReference type="VEuPathDB" id="FungiDB:Malapachy_1058"/>
<comment type="caution">
    <text evidence="8">The sequence shown here is derived from an EMBL/GenBank/DDBJ whole genome shotgun (WGS) entry which is preliminary data.</text>
</comment>
<dbReference type="GO" id="GO:0016020">
    <property type="term" value="C:membrane"/>
    <property type="evidence" value="ECO:0007669"/>
    <property type="project" value="UniProtKB-SubCell"/>
</dbReference>
<comment type="subcellular location">
    <subcellularLocation>
        <location evidence="1">Membrane</location>
        <topology evidence="1">Multi-pass membrane protein</topology>
    </subcellularLocation>
</comment>
<evidence type="ECO:0000313" key="9">
    <source>
        <dbReference type="Proteomes" id="UP000037751"/>
    </source>
</evidence>
<dbReference type="InterPro" id="IPR036259">
    <property type="entry name" value="MFS_trans_sf"/>
</dbReference>
<evidence type="ECO:0000256" key="2">
    <source>
        <dbReference type="ARBA" id="ARBA00022448"/>
    </source>
</evidence>
<dbReference type="PANTHER" id="PTHR23511:SF5">
    <property type="entry name" value="MAJOR FACILITATOR-TYPE TRANSPORTER HXNZ-RELATED"/>
    <property type="match status" value="1"/>
</dbReference>
<evidence type="ECO:0000259" key="7">
    <source>
        <dbReference type="PROSITE" id="PS50850"/>
    </source>
</evidence>
<reference evidence="8 9" key="1">
    <citation type="submission" date="2015-07" db="EMBL/GenBank/DDBJ databases">
        <title>Draft Genome Sequence of Malassezia furfur CBS1878 and Malassezia pachydermatis CBS1879.</title>
        <authorList>
            <person name="Triana S."/>
            <person name="Ohm R."/>
            <person name="Gonzalez A."/>
            <person name="DeCock H."/>
            <person name="Restrepo S."/>
            <person name="Celis A."/>
        </authorList>
    </citation>
    <scope>NUCLEOTIDE SEQUENCE [LARGE SCALE GENOMIC DNA]</scope>
    <source>
        <strain evidence="8 9">CBS 1879</strain>
    </source>
</reference>
<gene>
    <name evidence="8" type="ORF">Malapachy_1058</name>
</gene>
<feature type="transmembrane region" description="Helical" evidence="6">
    <location>
        <begin position="205"/>
        <end position="228"/>
    </location>
</feature>
<dbReference type="PROSITE" id="PS50850">
    <property type="entry name" value="MFS"/>
    <property type="match status" value="1"/>
</dbReference>
<feature type="transmembrane region" description="Helical" evidence="6">
    <location>
        <begin position="378"/>
        <end position="399"/>
    </location>
</feature>
<feature type="transmembrane region" description="Helical" evidence="6">
    <location>
        <begin position="74"/>
        <end position="99"/>
    </location>
</feature>
<keyword evidence="4 6" id="KW-1133">Transmembrane helix</keyword>
<feature type="domain" description="Major facilitator superfamily (MFS) profile" evidence="7">
    <location>
        <begin position="74"/>
        <end position="565"/>
    </location>
</feature>
<feature type="transmembrane region" description="Helical" evidence="6">
    <location>
        <begin position="476"/>
        <end position="496"/>
    </location>
</feature>
<organism evidence="8 9">
    <name type="scientific">Malassezia pachydermatis</name>
    <dbReference type="NCBI Taxonomy" id="77020"/>
    <lineage>
        <taxon>Eukaryota</taxon>
        <taxon>Fungi</taxon>
        <taxon>Dikarya</taxon>
        <taxon>Basidiomycota</taxon>
        <taxon>Ustilaginomycotina</taxon>
        <taxon>Malasseziomycetes</taxon>
        <taxon>Malasseziales</taxon>
        <taxon>Malasseziaceae</taxon>
        <taxon>Malassezia</taxon>
    </lineage>
</organism>
<dbReference type="OrthoDB" id="3936150at2759"/>